<evidence type="ECO:0000313" key="1">
    <source>
        <dbReference type="EMBL" id="ARM10239.2"/>
    </source>
</evidence>
<organism evidence="1">
    <name type="scientific">Human betaherpesvirus 6</name>
    <dbReference type="NCBI Taxonomy" id="10368"/>
    <lineage>
        <taxon>Viruses</taxon>
        <taxon>Duplodnaviria</taxon>
        <taxon>Heunggongvirae</taxon>
        <taxon>Peploviricota</taxon>
        <taxon>Herviviricetes</taxon>
        <taxon>Herpesvirales</taxon>
        <taxon>Orthoherpesviridae</taxon>
        <taxon>Betaherpesvirinae</taxon>
        <taxon>Roseolovirus</taxon>
    </lineage>
</organism>
<proteinExistence type="predicted"/>
<sequence>MSLFILAFISWSKFLDSNATFFTNPSNLSHAKTMNLGSHQLKKSNSFPDNIFE</sequence>
<protein>
    <submittedName>
        <fullName evidence="1">Uncharacterized protein</fullName>
    </submittedName>
</protein>
<accession>A0A1W6GBS4</accession>
<name>A0A1W6GBS4_9BETA</name>
<reference evidence="1" key="1">
    <citation type="journal article" date="2018" name="BMC Genomics">
        <title>Comparative genomic, transcriptomic, and proteomic reannotation of human herpesvirus 6.</title>
        <authorList>
            <person name="Greninger A.L."/>
            <person name="Knudsen G.M."/>
            <person name="Roychoudhury P."/>
            <person name="Hanson D.J."/>
            <person name="Sedlak R.H."/>
            <person name="Xie H."/>
            <person name="Guan J."/>
            <person name="Nguyen T."/>
            <person name="Peddu V."/>
            <person name="Boeckh M."/>
            <person name="Huang M.L."/>
            <person name="Cook L."/>
            <person name="Depledge D.P."/>
            <person name="Zerr D.M."/>
            <person name="Koelle D.M."/>
            <person name="Gantt S."/>
            <person name="Yoshikawa T."/>
            <person name="Caserta M."/>
            <person name="Hill J.A."/>
            <person name="Jerome K.R."/>
        </authorList>
    </citation>
    <scope>NUCLEOTIDE SEQUENCE</scope>
    <source>
        <strain evidence="1">JHPT-G1</strain>
    </source>
</reference>
<dbReference type="EMBL" id="KY315558">
    <property type="protein sequence ID" value="ARM10239.2"/>
    <property type="molecule type" value="Genomic_DNA"/>
</dbReference>